<accession>G9YGD5</accession>
<sequence length="88" mass="9712">MAAKEYYGVALLKNTREAMAVEDGAKKKGMAVRIIPTPSTIYASCGFSLKYELTEEETLKELLQELGLSVDGFYHAEKTGLSVSYEKV</sequence>
<evidence type="ECO:0000313" key="3">
    <source>
        <dbReference type="Proteomes" id="UP000005481"/>
    </source>
</evidence>
<evidence type="ECO:0000259" key="1">
    <source>
        <dbReference type="Pfam" id="PF11823"/>
    </source>
</evidence>
<dbReference type="Proteomes" id="UP000005481">
    <property type="component" value="Unassembled WGS sequence"/>
</dbReference>
<feature type="domain" description="Putative Se/S carrier protein-like" evidence="1">
    <location>
        <begin position="7"/>
        <end position="74"/>
    </location>
</feature>
<dbReference type="InterPro" id="IPR021778">
    <property type="entry name" value="Se/S_carrier-like"/>
</dbReference>
<dbReference type="eggNOG" id="ENOG50309DE">
    <property type="taxonomic scope" value="Bacteria"/>
</dbReference>
<dbReference type="RefSeq" id="WP_006789689.1">
    <property type="nucleotide sequence ID" value="NZ_JH417574.1"/>
</dbReference>
<protein>
    <recommendedName>
        <fullName evidence="1">Putative Se/S carrier protein-like domain-containing protein</fullName>
    </recommendedName>
</protein>
<proteinExistence type="predicted"/>
<dbReference type="STRING" id="861450.HMPREF0080_00699"/>
<evidence type="ECO:0000313" key="2">
    <source>
        <dbReference type="EMBL" id="EHM42280.1"/>
    </source>
</evidence>
<organism evidence="2 3">
    <name type="scientific">Anaeroglobus geminatus F0357</name>
    <dbReference type="NCBI Taxonomy" id="861450"/>
    <lineage>
        <taxon>Bacteria</taxon>
        <taxon>Bacillati</taxon>
        <taxon>Bacillota</taxon>
        <taxon>Negativicutes</taxon>
        <taxon>Veillonellales</taxon>
        <taxon>Veillonellaceae</taxon>
        <taxon>Anaeroglobus</taxon>
    </lineage>
</organism>
<dbReference type="HOGENOM" id="CLU_167443_2_3_9"/>
<dbReference type="AlphaFoldDB" id="G9YGD5"/>
<keyword evidence="3" id="KW-1185">Reference proteome</keyword>
<dbReference type="OrthoDB" id="2187432at2"/>
<dbReference type="EMBL" id="AGCJ01000022">
    <property type="protein sequence ID" value="EHM42280.1"/>
    <property type="molecule type" value="Genomic_DNA"/>
</dbReference>
<reference evidence="2 3" key="1">
    <citation type="submission" date="2011-08" db="EMBL/GenBank/DDBJ databases">
        <authorList>
            <person name="Weinstock G."/>
            <person name="Sodergren E."/>
            <person name="Clifton S."/>
            <person name="Fulton L."/>
            <person name="Fulton B."/>
            <person name="Courtney L."/>
            <person name="Fronick C."/>
            <person name="Harrison M."/>
            <person name="Strong C."/>
            <person name="Farmer C."/>
            <person name="Delahaunty K."/>
            <person name="Markovic C."/>
            <person name="Hall O."/>
            <person name="Minx P."/>
            <person name="Tomlinson C."/>
            <person name="Mitreva M."/>
            <person name="Hou S."/>
            <person name="Chen J."/>
            <person name="Wollam A."/>
            <person name="Pepin K.H."/>
            <person name="Johnson M."/>
            <person name="Bhonagiri V."/>
            <person name="Zhang X."/>
            <person name="Suruliraj S."/>
            <person name="Warren W."/>
            <person name="Chinwalla A."/>
            <person name="Mardis E.R."/>
            <person name="Wilson R.K."/>
        </authorList>
    </citation>
    <scope>NUCLEOTIDE SEQUENCE [LARGE SCALE GENOMIC DNA]</scope>
    <source>
        <strain evidence="2 3">F0357</strain>
    </source>
</reference>
<gene>
    <name evidence="2" type="ORF">HMPREF0080_00699</name>
</gene>
<dbReference type="Pfam" id="PF11823">
    <property type="entry name" value="Se_S_carrier"/>
    <property type="match status" value="1"/>
</dbReference>
<dbReference type="PATRIC" id="fig|861450.3.peg.671"/>
<comment type="caution">
    <text evidence="2">The sequence shown here is derived from an EMBL/GenBank/DDBJ whole genome shotgun (WGS) entry which is preliminary data.</text>
</comment>
<name>G9YGD5_9FIRM</name>